<keyword evidence="5" id="KW-1185">Reference proteome</keyword>
<dbReference type="Gene3D" id="1.10.260.40">
    <property type="entry name" value="lambda repressor-like DNA-binding domains"/>
    <property type="match status" value="1"/>
</dbReference>
<gene>
    <name evidence="4" type="ORF">M5X09_05870</name>
</gene>
<keyword evidence="1" id="KW-0238">DNA-binding</keyword>
<protein>
    <submittedName>
        <fullName evidence="4">Transcriptional regulator</fullName>
    </submittedName>
</protein>
<feature type="repeat" description="TPR" evidence="2">
    <location>
        <begin position="193"/>
        <end position="226"/>
    </location>
</feature>
<dbReference type="InterPro" id="IPR001387">
    <property type="entry name" value="Cro/C1-type_HTH"/>
</dbReference>
<dbReference type="PANTHER" id="PTHR46797">
    <property type="entry name" value="HTH-TYPE TRANSCRIPTIONAL REGULATOR"/>
    <property type="match status" value="1"/>
</dbReference>
<sequence>MESLQSLTFGDLIRNYRYEANLSLAQLGELAGLSKGTISKLENGEVKRPDFKTVHALAKVLQIPFDDIIEKYTMMENRSDVLISILHTSVESAPSLSVKVAIRFLHSVNKDSEELVEELYRTTKGIQNASIKLSLFTLIGNYARDHGMMHYVAKGLMQQYLIERDDFSKLRGTYQSGRSVLYFAGFLPKEEQALLYYKLGVHAFYLRLFQESMELCAKAVELKPANDRLLANSIGIICDANCELGNYDLANFYLQQYSKFSYQHVKENVQLLTATIYTAKGNTDDAISILQMLLYECQDQSLLHIVNELLYLYLKTENISEAEELLRHEEKITTIPYNTPYRQSELARFYQLKANYFSVIDEAEKTIDNFLISAEKYLNVNDIDKEHECIRSALNMIIRNNKTIHITTLKKIQSYYA</sequence>
<dbReference type="Gene3D" id="1.25.40.10">
    <property type="entry name" value="Tetratricopeptide repeat domain"/>
    <property type="match status" value="1"/>
</dbReference>
<dbReference type="PROSITE" id="PS50005">
    <property type="entry name" value="TPR"/>
    <property type="match status" value="1"/>
</dbReference>
<reference evidence="4 5" key="1">
    <citation type="submission" date="2022-05" db="EMBL/GenBank/DDBJ databases">
        <title>Genome Sequencing of Bee-Associated Microbes.</title>
        <authorList>
            <person name="Dunlap C."/>
        </authorList>
    </citation>
    <scope>NUCLEOTIDE SEQUENCE [LARGE SCALE GENOMIC DNA]</scope>
    <source>
        <strain evidence="4 5">NRRL NRS-1438</strain>
    </source>
</reference>
<feature type="domain" description="HTH cro/C1-type" evidence="3">
    <location>
        <begin position="13"/>
        <end position="68"/>
    </location>
</feature>
<evidence type="ECO:0000313" key="5">
    <source>
        <dbReference type="Proteomes" id="UP001207626"/>
    </source>
</evidence>
<dbReference type="PROSITE" id="PS50943">
    <property type="entry name" value="HTH_CROC1"/>
    <property type="match status" value="1"/>
</dbReference>
<dbReference type="EMBL" id="JAMDLW010000006">
    <property type="protein sequence ID" value="MCY9519210.1"/>
    <property type="molecule type" value="Genomic_DNA"/>
</dbReference>
<organism evidence="4 5">
    <name type="scientific">Paenibacillus apiarius</name>
    <dbReference type="NCBI Taxonomy" id="46240"/>
    <lineage>
        <taxon>Bacteria</taxon>
        <taxon>Bacillati</taxon>
        <taxon>Bacillota</taxon>
        <taxon>Bacilli</taxon>
        <taxon>Bacillales</taxon>
        <taxon>Paenibacillaceae</taxon>
        <taxon>Paenibacillus</taxon>
    </lineage>
</organism>
<dbReference type="SUPFAM" id="SSF47413">
    <property type="entry name" value="lambda repressor-like DNA-binding domains"/>
    <property type="match status" value="1"/>
</dbReference>
<name>A0ABT4DR33_9BACL</name>
<dbReference type="InterPro" id="IPR019734">
    <property type="entry name" value="TPR_rpt"/>
</dbReference>
<dbReference type="SMART" id="SM00530">
    <property type="entry name" value="HTH_XRE"/>
    <property type="match status" value="1"/>
</dbReference>
<dbReference type="InterPro" id="IPR050807">
    <property type="entry name" value="TransReg_Diox_bact_type"/>
</dbReference>
<evidence type="ECO:0000256" key="1">
    <source>
        <dbReference type="ARBA" id="ARBA00023125"/>
    </source>
</evidence>
<dbReference type="SUPFAM" id="SSF48452">
    <property type="entry name" value="TPR-like"/>
    <property type="match status" value="1"/>
</dbReference>
<proteinExistence type="predicted"/>
<dbReference type="Proteomes" id="UP001207626">
    <property type="component" value="Unassembled WGS sequence"/>
</dbReference>
<dbReference type="RefSeq" id="WP_087433165.1">
    <property type="nucleotide sequence ID" value="NZ_JAMDLV010000064.1"/>
</dbReference>
<evidence type="ECO:0000259" key="3">
    <source>
        <dbReference type="PROSITE" id="PS50943"/>
    </source>
</evidence>
<dbReference type="PANTHER" id="PTHR46797:SF1">
    <property type="entry name" value="METHYLPHOSPHONATE SYNTHASE"/>
    <property type="match status" value="1"/>
</dbReference>
<evidence type="ECO:0000256" key="2">
    <source>
        <dbReference type="PROSITE-ProRule" id="PRU00339"/>
    </source>
</evidence>
<evidence type="ECO:0000313" key="4">
    <source>
        <dbReference type="EMBL" id="MCY9519210.1"/>
    </source>
</evidence>
<accession>A0ABT4DR33</accession>
<keyword evidence="2" id="KW-0802">TPR repeat</keyword>
<dbReference type="Pfam" id="PF01381">
    <property type="entry name" value="HTH_3"/>
    <property type="match status" value="1"/>
</dbReference>
<comment type="caution">
    <text evidence="4">The sequence shown here is derived from an EMBL/GenBank/DDBJ whole genome shotgun (WGS) entry which is preliminary data.</text>
</comment>
<dbReference type="InterPro" id="IPR011990">
    <property type="entry name" value="TPR-like_helical_dom_sf"/>
</dbReference>
<dbReference type="InterPro" id="IPR010982">
    <property type="entry name" value="Lambda_DNA-bd_dom_sf"/>
</dbReference>
<dbReference type="CDD" id="cd00093">
    <property type="entry name" value="HTH_XRE"/>
    <property type="match status" value="1"/>
</dbReference>